<accession>A0A7W3PLY7</accession>
<reference evidence="4 5" key="1">
    <citation type="submission" date="2020-07" db="EMBL/GenBank/DDBJ databases">
        <title>Sequencing the genomes of 1000 actinobacteria strains.</title>
        <authorList>
            <person name="Klenk H.-P."/>
        </authorList>
    </citation>
    <scope>NUCLEOTIDE SEQUENCE [LARGE SCALE GENOMIC DNA]</scope>
    <source>
        <strain evidence="4 5">DSM 27576</strain>
    </source>
</reference>
<dbReference type="RefSeq" id="WP_167046973.1">
    <property type="nucleotide sequence ID" value="NZ_JAAOZB010000001.1"/>
</dbReference>
<feature type="domain" description="Acyltransferase 3" evidence="2">
    <location>
        <begin position="20"/>
        <end position="339"/>
    </location>
</feature>
<dbReference type="EMBL" id="JACGWY010000002">
    <property type="protein sequence ID" value="MBA8816658.1"/>
    <property type="molecule type" value="Genomic_DNA"/>
</dbReference>
<evidence type="ECO:0000313" key="5">
    <source>
        <dbReference type="Proteomes" id="UP000526083"/>
    </source>
</evidence>
<feature type="transmembrane region" description="Helical" evidence="1">
    <location>
        <begin position="294"/>
        <end position="312"/>
    </location>
</feature>
<keyword evidence="1" id="KW-0472">Membrane</keyword>
<dbReference type="AlphaFoldDB" id="A0A7W3PLY7"/>
<feature type="transmembrane region" description="Helical" evidence="1">
    <location>
        <begin position="264"/>
        <end position="282"/>
    </location>
</feature>
<proteinExistence type="predicted"/>
<evidence type="ECO:0000256" key="1">
    <source>
        <dbReference type="SAM" id="Phobius"/>
    </source>
</evidence>
<feature type="transmembrane region" description="Helical" evidence="1">
    <location>
        <begin position="211"/>
        <end position="231"/>
    </location>
</feature>
<protein>
    <submittedName>
        <fullName evidence="4">Peptidoglycan/LPS O-acetylase OafA/YrhL</fullName>
    </submittedName>
</protein>
<dbReference type="InterPro" id="IPR002656">
    <property type="entry name" value="Acyl_transf_3_dom"/>
</dbReference>
<keyword evidence="5" id="KW-1185">Reference proteome</keyword>
<feature type="domain" description="SGNH" evidence="3">
    <location>
        <begin position="456"/>
        <end position="681"/>
    </location>
</feature>
<feature type="transmembrane region" description="Helical" evidence="1">
    <location>
        <begin position="332"/>
        <end position="349"/>
    </location>
</feature>
<feature type="transmembrane region" description="Helical" evidence="1">
    <location>
        <begin position="21"/>
        <end position="38"/>
    </location>
</feature>
<feature type="transmembrane region" description="Helical" evidence="1">
    <location>
        <begin position="184"/>
        <end position="205"/>
    </location>
</feature>
<sequence>MSAVLPAEMKASSRKSFRPEIQGLRALAVGAVLIYHLWPNRVSGGFVGVDVFFVISGFLITSHLLSELNTAGRISVGRFWSRRAKRLLPDALLVLALTGIAILIWVPRTLWQQFLTEVAASTLYVQNWLLAANSVDYSAADNGASPVQHFWTLSVEEQFYIALPLLLIAFVFAIRRFRWNRSIAIYSFLGAITLLSFFYSIWLTHWSESEAYFSTLTRVWEFGVGALIPVLPRLKNAVAKGFITLVGLASIGIAIGVFSESTPFPGSAAALPVLGTALVIWAGSDTFASALGKFTLIAFLGRISYAVYLWHWPPIILLPYITEHPLTTIEKLLIIVGAIAMGAAATLLWEDRVRFSPRLLGRARPRTIAAVSAIGMAIVLALPATGALIVRQEKAHFEEATRAIEAGTSPCLGAASLAEPGCVNPDLDGILVPNLTEVTDDNDNRSECWSTGGDPTFNSCTLGPTSGFDKHLLVVGDSHSNALLGAYDLIAQENNWRIDVAGRAGCYWTDVDLVQPTEALQDECAQWRDSLASFVGDNPDVDAIVTTKARRPLSAEVTTVDQDVAFSEVVNGMSSAWGKRPSLDVPVIALIDNPWLPADSLECVEQYGLDATDECSISRAEALKPDGLNEAAASDPNSYTVDLTDLYCGPENCSPVVGHVIVYRDGRHLTATYAKTIAPYLSERLRDVLAASESR</sequence>
<dbReference type="Pfam" id="PF19040">
    <property type="entry name" value="SGNH"/>
    <property type="match status" value="1"/>
</dbReference>
<dbReference type="InterPro" id="IPR050879">
    <property type="entry name" value="Acyltransferase_3"/>
</dbReference>
<dbReference type="GO" id="GO:0016020">
    <property type="term" value="C:membrane"/>
    <property type="evidence" value="ECO:0007669"/>
    <property type="project" value="TreeGrafter"/>
</dbReference>
<dbReference type="InterPro" id="IPR043968">
    <property type="entry name" value="SGNH"/>
</dbReference>
<dbReference type="GO" id="GO:0009103">
    <property type="term" value="P:lipopolysaccharide biosynthetic process"/>
    <property type="evidence" value="ECO:0007669"/>
    <property type="project" value="TreeGrafter"/>
</dbReference>
<dbReference type="Pfam" id="PF01757">
    <property type="entry name" value="Acyl_transf_3"/>
    <property type="match status" value="1"/>
</dbReference>
<evidence type="ECO:0000259" key="2">
    <source>
        <dbReference type="Pfam" id="PF01757"/>
    </source>
</evidence>
<dbReference type="Proteomes" id="UP000526083">
    <property type="component" value="Unassembled WGS sequence"/>
</dbReference>
<feature type="transmembrane region" description="Helical" evidence="1">
    <location>
        <begin position="44"/>
        <end position="66"/>
    </location>
</feature>
<dbReference type="PANTHER" id="PTHR23028:SF53">
    <property type="entry name" value="ACYL_TRANSF_3 DOMAIN-CONTAINING PROTEIN"/>
    <property type="match status" value="1"/>
</dbReference>
<evidence type="ECO:0000313" key="4">
    <source>
        <dbReference type="EMBL" id="MBA8816658.1"/>
    </source>
</evidence>
<feature type="transmembrane region" description="Helical" evidence="1">
    <location>
        <begin position="87"/>
        <end position="106"/>
    </location>
</feature>
<comment type="caution">
    <text evidence="4">The sequence shown here is derived from an EMBL/GenBank/DDBJ whole genome shotgun (WGS) entry which is preliminary data.</text>
</comment>
<feature type="transmembrane region" description="Helical" evidence="1">
    <location>
        <begin position="238"/>
        <end position="258"/>
    </location>
</feature>
<organism evidence="4 5">
    <name type="scientific">Microbacterium halimionae</name>
    <dbReference type="NCBI Taxonomy" id="1526413"/>
    <lineage>
        <taxon>Bacteria</taxon>
        <taxon>Bacillati</taxon>
        <taxon>Actinomycetota</taxon>
        <taxon>Actinomycetes</taxon>
        <taxon>Micrococcales</taxon>
        <taxon>Microbacteriaceae</taxon>
        <taxon>Microbacterium</taxon>
    </lineage>
</organism>
<dbReference type="PANTHER" id="PTHR23028">
    <property type="entry name" value="ACETYLTRANSFERASE"/>
    <property type="match status" value="1"/>
</dbReference>
<keyword evidence="1" id="KW-1133">Transmembrane helix</keyword>
<keyword evidence="1" id="KW-0812">Transmembrane</keyword>
<name>A0A7W3PLY7_9MICO</name>
<feature type="transmembrane region" description="Helical" evidence="1">
    <location>
        <begin position="369"/>
        <end position="390"/>
    </location>
</feature>
<gene>
    <name evidence="4" type="ORF">FHX48_001731</name>
</gene>
<dbReference type="GO" id="GO:0016747">
    <property type="term" value="F:acyltransferase activity, transferring groups other than amino-acyl groups"/>
    <property type="evidence" value="ECO:0007669"/>
    <property type="project" value="InterPro"/>
</dbReference>
<evidence type="ECO:0000259" key="3">
    <source>
        <dbReference type="Pfam" id="PF19040"/>
    </source>
</evidence>
<feature type="transmembrane region" description="Helical" evidence="1">
    <location>
        <begin position="159"/>
        <end position="177"/>
    </location>
</feature>